<evidence type="ECO:0000313" key="3">
    <source>
        <dbReference type="Proteomes" id="UP000044602"/>
    </source>
</evidence>
<name>A0A0G4LNR5_VERLO</name>
<proteinExistence type="predicted"/>
<reference evidence="2 3" key="1">
    <citation type="submission" date="2015-05" db="EMBL/GenBank/DDBJ databases">
        <authorList>
            <person name="Wang D.B."/>
            <person name="Wang M."/>
        </authorList>
    </citation>
    <scope>NUCLEOTIDE SEQUENCE [LARGE SCALE GENOMIC DNA]</scope>
    <source>
        <strain evidence="2">VL1</strain>
    </source>
</reference>
<gene>
    <name evidence="2" type="ORF">BN1708_018052</name>
</gene>
<feature type="compositionally biased region" description="Polar residues" evidence="1">
    <location>
        <begin position="1"/>
        <end position="10"/>
    </location>
</feature>
<feature type="compositionally biased region" description="Low complexity" evidence="1">
    <location>
        <begin position="18"/>
        <end position="28"/>
    </location>
</feature>
<dbReference type="EMBL" id="CVQH01016091">
    <property type="protein sequence ID" value="CRK23698.1"/>
    <property type="molecule type" value="Genomic_DNA"/>
</dbReference>
<evidence type="ECO:0000313" key="2">
    <source>
        <dbReference type="EMBL" id="CRK23698.1"/>
    </source>
</evidence>
<dbReference type="AlphaFoldDB" id="A0A0G4LNR5"/>
<evidence type="ECO:0000256" key="1">
    <source>
        <dbReference type="SAM" id="MobiDB-lite"/>
    </source>
</evidence>
<feature type="region of interest" description="Disordered" evidence="1">
    <location>
        <begin position="1"/>
        <end position="42"/>
    </location>
</feature>
<keyword evidence="3" id="KW-1185">Reference proteome</keyword>
<protein>
    <submittedName>
        <fullName evidence="2">Uncharacterized protein</fullName>
    </submittedName>
</protein>
<dbReference type="Proteomes" id="UP000044602">
    <property type="component" value="Unassembled WGS sequence"/>
</dbReference>
<accession>A0A0G4LNR5</accession>
<organism evidence="2 3">
    <name type="scientific">Verticillium longisporum</name>
    <name type="common">Verticillium dahliae var. longisporum</name>
    <dbReference type="NCBI Taxonomy" id="100787"/>
    <lineage>
        <taxon>Eukaryota</taxon>
        <taxon>Fungi</taxon>
        <taxon>Dikarya</taxon>
        <taxon>Ascomycota</taxon>
        <taxon>Pezizomycotina</taxon>
        <taxon>Sordariomycetes</taxon>
        <taxon>Hypocreomycetidae</taxon>
        <taxon>Glomerellales</taxon>
        <taxon>Plectosphaerellaceae</taxon>
        <taxon>Verticillium</taxon>
    </lineage>
</organism>
<sequence length="42" mass="4438">MFSITSSMLPSATPLRKSPWPSTSTPTTLGCLTRKHATATSS</sequence>
<feature type="compositionally biased region" description="Basic residues" evidence="1">
    <location>
        <begin position="33"/>
        <end position="42"/>
    </location>
</feature>